<dbReference type="Pfam" id="PF12400">
    <property type="entry name" value="STIMATE"/>
    <property type="match status" value="1"/>
</dbReference>
<dbReference type="OrthoDB" id="431202at2759"/>
<evidence type="ECO:0008006" key="4">
    <source>
        <dbReference type="Google" id="ProtNLM"/>
    </source>
</evidence>
<evidence type="ECO:0000313" key="3">
    <source>
        <dbReference type="Proteomes" id="UP000243579"/>
    </source>
</evidence>
<organism evidence="2 3">
    <name type="scientific">Achlya hypogyna</name>
    <name type="common">Oomycete</name>
    <name type="synonym">Protoachlya hypogyna</name>
    <dbReference type="NCBI Taxonomy" id="1202772"/>
    <lineage>
        <taxon>Eukaryota</taxon>
        <taxon>Sar</taxon>
        <taxon>Stramenopiles</taxon>
        <taxon>Oomycota</taxon>
        <taxon>Saprolegniomycetes</taxon>
        <taxon>Saprolegniales</taxon>
        <taxon>Achlyaceae</taxon>
        <taxon>Achlya</taxon>
    </lineage>
</organism>
<keyword evidence="1" id="KW-1133">Transmembrane helix</keyword>
<feature type="transmembrane region" description="Helical" evidence="1">
    <location>
        <begin position="186"/>
        <end position="207"/>
    </location>
</feature>
<name>A0A1V9YCU0_ACHHY</name>
<dbReference type="InterPro" id="IPR022127">
    <property type="entry name" value="STIMATE/YPL162C"/>
</dbReference>
<dbReference type="PANTHER" id="PTHR31735:SF1">
    <property type="entry name" value="VACUOLAR MEMBRANE PROTEIN YPL162C"/>
    <property type="match status" value="1"/>
</dbReference>
<sequence>MDGLGYIGDEDHCLLVTDGFARFIQVLLGFCAMGVLYVKRELELPKRPFNVWTYDVSKQGIGALMIHMLNIILSIFLTRRSKATDDECAIYFVAFLIDATLGTAIVLVLLRQTKKVAASLGWTSIVHSGEYGDPPSFRIWIKQLGAYVFVLLTMKIFVTLLMYVAYKSLAAMATAAFAIFARHRHLELVIVMILGPCAINVVQFWVLDNYLKTSSVKGGYVRTYQDDCDTTSIESSSVSASP</sequence>
<feature type="transmembrane region" description="Helical" evidence="1">
    <location>
        <begin position="144"/>
        <end position="166"/>
    </location>
</feature>
<feature type="transmembrane region" description="Helical" evidence="1">
    <location>
        <begin position="20"/>
        <end position="38"/>
    </location>
</feature>
<comment type="caution">
    <text evidence="2">The sequence shown here is derived from an EMBL/GenBank/DDBJ whole genome shotgun (WGS) entry which is preliminary data.</text>
</comment>
<dbReference type="Proteomes" id="UP000243579">
    <property type="component" value="Unassembled WGS sequence"/>
</dbReference>
<dbReference type="PANTHER" id="PTHR31735">
    <property type="entry name" value="VACUOLAR MEMBRANE PROTEIN YPL162C"/>
    <property type="match status" value="1"/>
</dbReference>
<dbReference type="GO" id="GO:0016020">
    <property type="term" value="C:membrane"/>
    <property type="evidence" value="ECO:0007669"/>
    <property type="project" value="TreeGrafter"/>
</dbReference>
<evidence type="ECO:0000313" key="2">
    <source>
        <dbReference type="EMBL" id="OQR83541.1"/>
    </source>
</evidence>
<accession>A0A1V9YCU0</accession>
<feature type="transmembrane region" description="Helical" evidence="1">
    <location>
        <begin position="59"/>
        <end position="77"/>
    </location>
</feature>
<protein>
    <recommendedName>
        <fullName evidence="4">Transmembrane protein</fullName>
    </recommendedName>
</protein>
<feature type="transmembrane region" description="Helical" evidence="1">
    <location>
        <begin position="89"/>
        <end position="110"/>
    </location>
</feature>
<evidence type="ECO:0000256" key="1">
    <source>
        <dbReference type="SAM" id="Phobius"/>
    </source>
</evidence>
<dbReference type="AlphaFoldDB" id="A0A1V9YCU0"/>
<dbReference type="STRING" id="1202772.A0A1V9YCU0"/>
<keyword evidence="1" id="KW-0812">Transmembrane</keyword>
<dbReference type="EMBL" id="JNBR01002137">
    <property type="protein sequence ID" value="OQR83541.1"/>
    <property type="molecule type" value="Genomic_DNA"/>
</dbReference>
<keyword evidence="1" id="KW-0472">Membrane</keyword>
<keyword evidence="3" id="KW-1185">Reference proteome</keyword>
<reference evidence="2 3" key="1">
    <citation type="journal article" date="2014" name="Genome Biol. Evol.">
        <title>The secreted proteins of Achlya hypogyna and Thraustotheca clavata identify the ancestral oomycete secretome and reveal gene acquisitions by horizontal gene transfer.</title>
        <authorList>
            <person name="Misner I."/>
            <person name="Blouin N."/>
            <person name="Leonard G."/>
            <person name="Richards T.A."/>
            <person name="Lane C.E."/>
        </authorList>
    </citation>
    <scope>NUCLEOTIDE SEQUENCE [LARGE SCALE GENOMIC DNA]</scope>
    <source>
        <strain evidence="2 3">ATCC 48635</strain>
    </source>
</reference>
<proteinExistence type="predicted"/>
<gene>
    <name evidence="2" type="ORF">ACHHYP_14594</name>
</gene>